<evidence type="ECO:0000313" key="3">
    <source>
        <dbReference type="Proteomes" id="UP000007844"/>
    </source>
</evidence>
<dbReference type="SUPFAM" id="SSF57783">
    <property type="entry name" value="Zinc beta-ribbon"/>
    <property type="match status" value="1"/>
</dbReference>
<sequence length="477" mass="53337">MGLAQEWLGPAGCRAVAEQLLRGVGDPRSRTLDKQSRIGAFCPFHAERTEGGAFFYDFEEDHCMCHSCGEHGDLLHIYNRIHGRDGDDKDGVREFKECYAPDAESPRREHRREAKASAPARRDYRPTEKGDVPDVWAERANSFIEHSRERLRESPEIFAEQLGRYGITEEVADLSRLGWNERFKQVPVTRWGLPYEDDQYRPGKERMIRLYHGLVIPYYLRSRAVKVKFRRADPGEGARYMPAYGGMSIMSVYGNPAWKLWLVVETERDGVLGWQAGRKFQIGFVSTCSASWRPDPRTHGILGEAEFIGNALDTDQAGAKNRFFWQETYPQQVRTPVPAKYGKDLGDLGKAGGEHLVREFILSALPSHVRRQALRNAGTSAPVQVPASAPIEGNQPGQAEQAKPVELPESVHGLLAVLRKCRRAAAVATDERIGVDGCDSCSKRAVCEINSAVSQALMTDDAVLDYVAAQPEGRLRG</sequence>
<dbReference type="STRING" id="690850.Desaf_1907"/>
<name>F3Z2R9_DESAF</name>
<evidence type="ECO:0008006" key="4">
    <source>
        <dbReference type="Google" id="ProtNLM"/>
    </source>
</evidence>
<dbReference type="GO" id="GO:0003677">
    <property type="term" value="F:DNA binding"/>
    <property type="evidence" value="ECO:0007669"/>
    <property type="project" value="InterPro"/>
</dbReference>
<feature type="region of interest" description="Disordered" evidence="1">
    <location>
        <begin position="98"/>
        <end position="130"/>
    </location>
</feature>
<organism evidence="2 3">
    <name type="scientific">Desulfocurvibacter africanus subsp. africanus str. Walvis Bay</name>
    <dbReference type="NCBI Taxonomy" id="690850"/>
    <lineage>
        <taxon>Bacteria</taxon>
        <taxon>Pseudomonadati</taxon>
        <taxon>Thermodesulfobacteriota</taxon>
        <taxon>Desulfovibrionia</taxon>
        <taxon>Desulfovibrionales</taxon>
        <taxon>Desulfovibrionaceae</taxon>
        <taxon>Desulfocurvibacter</taxon>
    </lineage>
</organism>
<gene>
    <name evidence="2" type="ORF">Desaf_1907</name>
</gene>
<proteinExistence type="predicted"/>
<feature type="region of interest" description="Disordered" evidence="1">
    <location>
        <begin position="378"/>
        <end position="405"/>
    </location>
</feature>
<dbReference type="KEGG" id="daf:Desaf_1907"/>
<evidence type="ECO:0000256" key="1">
    <source>
        <dbReference type="SAM" id="MobiDB-lite"/>
    </source>
</evidence>
<dbReference type="RefSeq" id="WP_014259988.1">
    <property type="nucleotide sequence ID" value="NC_016629.1"/>
</dbReference>
<dbReference type="EMBL" id="CP003221">
    <property type="protein sequence ID" value="EGJ50236.1"/>
    <property type="molecule type" value="Genomic_DNA"/>
</dbReference>
<dbReference type="Proteomes" id="UP000007844">
    <property type="component" value="Chromosome"/>
</dbReference>
<dbReference type="Gene3D" id="3.90.580.10">
    <property type="entry name" value="Zinc finger, CHC2-type domain"/>
    <property type="match status" value="1"/>
</dbReference>
<evidence type="ECO:0000313" key="2">
    <source>
        <dbReference type="EMBL" id="EGJ50236.1"/>
    </source>
</evidence>
<dbReference type="eggNOG" id="COG0358">
    <property type="taxonomic scope" value="Bacteria"/>
</dbReference>
<keyword evidence="3" id="KW-1185">Reference proteome</keyword>
<dbReference type="GO" id="GO:0006260">
    <property type="term" value="P:DNA replication"/>
    <property type="evidence" value="ECO:0007669"/>
    <property type="project" value="InterPro"/>
</dbReference>
<protein>
    <recommendedName>
        <fullName evidence="4">Zinc finger CHC2-type domain-containing protein</fullName>
    </recommendedName>
</protein>
<dbReference type="HOGENOM" id="CLU_572024_0_0_7"/>
<dbReference type="AlphaFoldDB" id="F3Z2R9"/>
<dbReference type="InterPro" id="IPR036977">
    <property type="entry name" value="DNA_primase_Znf_CHC2"/>
</dbReference>
<dbReference type="GO" id="GO:0008270">
    <property type="term" value="F:zinc ion binding"/>
    <property type="evidence" value="ECO:0007669"/>
    <property type="project" value="InterPro"/>
</dbReference>
<accession>F3Z2R9</accession>
<reference evidence="2 3" key="1">
    <citation type="journal article" date="2011" name="J. Bacteriol.">
        <title>Genome sequence of the mercury-methylating and pleomorphic Desulfovibrio africanus Strain Walvis Bay.</title>
        <authorList>
            <person name="Brown S.D."/>
            <person name="Wall J.D."/>
            <person name="Kucken A.M."/>
            <person name="Gilmour C.C."/>
            <person name="Podar M."/>
            <person name="Brandt C.C."/>
            <person name="Teshima H."/>
            <person name="Detter J.C."/>
            <person name="Han C.S."/>
            <person name="Land M.L."/>
            <person name="Lucas S."/>
            <person name="Han J."/>
            <person name="Pennacchio L."/>
            <person name="Nolan M."/>
            <person name="Pitluck S."/>
            <person name="Woyke T."/>
            <person name="Goodwin L."/>
            <person name="Palumbo A.V."/>
            <person name="Elias D.A."/>
        </authorList>
    </citation>
    <scope>NUCLEOTIDE SEQUENCE [LARGE SCALE GENOMIC DNA]</scope>
    <source>
        <strain evidence="2 3">Walvis Bay</strain>
    </source>
</reference>